<evidence type="ECO:0000256" key="3">
    <source>
        <dbReference type="ARBA" id="ARBA00023125"/>
    </source>
</evidence>
<dbReference type="GO" id="GO:0043565">
    <property type="term" value="F:sequence-specific DNA binding"/>
    <property type="evidence" value="ECO:0007669"/>
    <property type="project" value="TreeGrafter"/>
</dbReference>
<proteinExistence type="inferred from homology"/>
<sequence length="311" mass="35748">MDRKQQLLANMHSFSVVAKYLSFTKAAQELNLTQGAVSHRIKNLEKQLGFPLFVRLTRRMELTPEGERLLVTLNQSFDSIFTELEDIRTNELSGELYIGTSPGFANGWLMPRLGAFQQQFPNLNVRLLAKEDKIDFQYEPLDAAIYYSDDDYPGFYCYRLFDERRIPVCSPEYAKRLGLAEGKMDGLRDATFIHGSRSSIWQRWLKEMGVTDIDPTKRQYIFNFSDFDVNAARQSLGIAMGRQRFAMPFILSGELVAPFPSINTGLGYDLVCPDGMQKRPKFQAFYRWLKQELEQENGFDLGSADINMSKC</sequence>
<dbReference type="PROSITE" id="PS50931">
    <property type="entry name" value="HTH_LYSR"/>
    <property type="match status" value="1"/>
</dbReference>
<dbReference type="InterPro" id="IPR005119">
    <property type="entry name" value="LysR_subst-bd"/>
</dbReference>
<dbReference type="GO" id="GO:0006351">
    <property type="term" value="P:DNA-templated transcription"/>
    <property type="evidence" value="ECO:0007669"/>
    <property type="project" value="TreeGrafter"/>
</dbReference>
<name>A0A2T3P0Y3_9GAMM</name>
<protein>
    <submittedName>
        <fullName evidence="6">LysR family transcriptional regulator</fullName>
    </submittedName>
</protein>
<dbReference type="Proteomes" id="UP000241771">
    <property type="component" value="Unassembled WGS sequence"/>
</dbReference>
<dbReference type="SUPFAM" id="SSF53850">
    <property type="entry name" value="Periplasmic binding protein-like II"/>
    <property type="match status" value="1"/>
</dbReference>
<dbReference type="FunFam" id="1.10.10.10:FF:000001">
    <property type="entry name" value="LysR family transcriptional regulator"/>
    <property type="match status" value="1"/>
</dbReference>
<dbReference type="PRINTS" id="PR00039">
    <property type="entry name" value="HTHLYSR"/>
</dbReference>
<dbReference type="EMBL" id="PYMA01000001">
    <property type="protein sequence ID" value="PSW22185.1"/>
    <property type="molecule type" value="Genomic_DNA"/>
</dbReference>
<dbReference type="Gene3D" id="1.10.10.10">
    <property type="entry name" value="Winged helix-like DNA-binding domain superfamily/Winged helix DNA-binding domain"/>
    <property type="match status" value="1"/>
</dbReference>
<dbReference type="Pfam" id="PF00126">
    <property type="entry name" value="HTH_1"/>
    <property type="match status" value="1"/>
</dbReference>
<dbReference type="RefSeq" id="WP_107271539.1">
    <property type="nucleotide sequence ID" value="NZ_PYMA01000001.1"/>
</dbReference>
<gene>
    <name evidence="6" type="ORF">C9I98_02660</name>
</gene>
<keyword evidence="4" id="KW-0804">Transcription</keyword>
<dbReference type="Gene3D" id="3.40.190.10">
    <property type="entry name" value="Periplasmic binding protein-like II"/>
    <property type="match status" value="2"/>
</dbReference>
<evidence type="ECO:0000256" key="2">
    <source>
        <dbReference type="ARBA" id="ARBA00023015"/>
    </source>
</evidence>
<evidence type="ECO:0000256" key="4">
    <source>
        <dbReference type="ARBA" id="ARBA00023163"/>
    </source>
</evidence>
<dbReference type="SUPFAM" id="SSF46785">
    <property type="entry name" value="Winged helix' DNA-binding domain"/>
    <property type="match status" value="1"/>
</dbReference>
<organism evidence="6 7">
    <name type="scientific">Photobacterium sanctipauli</name>
    <dbReference type="NCBI Taxonomy" id="1342794"/>
    <lineage>
        <taxon>Bacteria</taxon>
        <taxon>Pseudomonadati</taxon>
        <taxon>Pseudomonadota</taxon>
        <taxon>Gammaproteobacteria</taxon>
        <taxon>Vibrionales</taxon>
        <taxon>Vibrionaceae</taxon>
        <taxon>Photobacterium</taxon>
    </lineage>
</organism>
<accession>A0A2T3P0Y3</accession>
<evidence type="ECO:0000259" key="5">
    <source>
        <dbReference type="PROSITE" id="PS50931"/>
    </source>
</evidence>
<keyword evidence="7" id="KW-1185">Reference proteome</keyword>
<dbReference type="Pfam" id="PF03466">
    <property type="entry name" value="LysR_substrate"/>
    <property type="match status" value="1"/>
</dbReference>
<dbReference type="AlphaFoldDB" id="A0A2T3P0Y3"/>
<keyword evidence="3" id="KW-0238">DNA-binding</keyword>
<evidence type="ECO:0000313" key="7">
    <source>
        <dbReference type="Proteomes" id="UP000241771"/>
    </source>
</evidence>
<dbReference type="InterPro" id="IPR058163">
    <property type="entry name" value="LysR-type_TF_proteobact-type"/>
</dbReference>
<reference evidence="6 7" key="1">
    <citation type="submission" date="2018-01" db="EMBL/GenBank/DDBJ databases">
        <title>Whole genome sequencing of Histamine producing bacteria.</title>
        <authorList>
            <person name="Butler K."/>
        </authorList>
    </citation>
    <scope>NUCLEOTIDE SEQUENCE [LARGE SCALE GENOMIC DNA]</scope>
    <source>
        <strain evidence="6 7">DSM 100436</strain>
    </source>
</reference>
<dbReference type="CDD" id="cd08432">
    <property type="entry name" value="PBP2_GcdR_TrpI_HvrB_AmpR_like"/>
    <property type="match status" value="1"/>
</dbReference>
<dbReference type="GO" id="GO:0003700">
    <property type="term" value="F:DNA-binding transcription factor activity"/>
    <property type="evidence" value="ECO:0007669"/>
    <property type="project" value="InterPro"/>
</dbReference>
<dbReference type="InterPro" id="IPR036388">
    <property type="entry name" value="WH-like_DNA-bd_sf"/>
</dbReference>
<keyword evidence="2" id="KW-0805">Transcription regulation</keyword>
<dbReference type="PANTHER" id="PTHR30537:SF32">
    <property type="entry name" value="HTH-TYPE TRANSCRIPTIONAL REGULATOR DSDC"/>
    <property type="match status" value="1"/>
</dbReference>
<dbReference type="InterPro" id="IPR000847">
    <property type="entry name" value="LysR_HTH_N"/>
</dbReference>
<comment type="similarity">
    <text evidence="1">Belongs to the LysR transcriptional regulatory family.</text>
</comment>
<feature type="domain" description="HTH lysR-type" evidence="5">
    <location>
        <begin position="6"/>
        <end position="63"/>
    </location>
</feature>
<dbReference type="InterPro" id="IPR036390">
    <property type="entry name" value="WH_DNA-bd_sf"/>
</dbReference>
<dbReference type="PANTHER" id="PTHR30537">
    <property type="entry name" value="HTH-TYPE TRANSCRIPTIONAL REGULATOR"/>
    <property type="match status" value="1"/>
</dbReference>
<evidence type="ECO:0000313" key="6">
    <source>
        <dbReference type="EMBL" id="PSW22185.1"/>
    </source>
</evidence>
<comment type="caution">
    <text evidence="6">The sequence shown here is derived from an EMBL/GenBank/DDBJ whole genome shotgun (WGS) entry which is preliminary data.</text>
</comment>
<evidence type="ECO:0000256" key="1">
    <source>
        <dbReference type="ARBA" id="ARBA00009437"/>
    </source>
</evidence>